<gene>
    <name evidence="3" type="ORF">VNO78_12234</name>
</gene>
<dbReference type="AlphaFoldDB" id="A0AAN9SMM2"/>
<reference evidence="3 4" key="1">
    <citation type="submission" date="2024-01" db="EMBL/GenBank/DDBJ databases">
        <title>The genomes of 5 underutilized Papilionoideae crops provide insights into root nodulation and disease resistanc.</title>
        <authorList>
            <person name="Jiang F."/>
        </authorList>
    </citation>
    <scope>NUCLEOTIDE SEQUENCE [LARGE SCALE GENOMIC DNA]</scope>
    <source>
        <strain evidence="3">DUOXIRENSHENG_FW03</strain>
        <tissue evidence="3">Leaves</tissue>
    </source>
</reference>
<organism evidence="3 4">
    <name type="scientific">Psophocarpus tetragonolobus</name>
    <name type="common">Winged bean</name>
    <name type="synonym">Dolichos tetragonolobus</name>
    <dbReference type="NCBI Taxonomy" id="3891"/>
    <lineage>
        <taxon>Eukaryota</taxon>
        <taxon>Viridiplantae</taxon>
        <taxon>Streptophyta</taxon>
        <taxon>Embryophyta</taxon>
        <taxon>Tracheophyta</taxon>
        <taxon>Spermatophyta</taxon>
        <taxon>Magnoliopsida</taxon>
        <taxon>eudicotyledons</taxon>
        <taxon>Gunneridae</taxon>
        <taxon>Pentapetalae</taxon>
        <taxon>rosids</taxon>
        <taxon>fabids</taxon>
        <taxon>Fabales</taxon>
        <taxon>Fabaceae</taxon>
        <taxon>Papilionoideae</taxon>
        <taxon>50 kb inversion clade</taxon>
        <taxon>NPAAA clade</taxon>
        <taxon>indigoferoid/millettioid clade</taxon>
        <taxon>Phaseoleae</taxon>
        <taxon>Psophocarpus</taxon>
    </lineage>
</organism>
<feature type="signal peptide" evidence="2">
    <location>
        <begin position="1"/>
        <end position="18"/>
    </location>
</feature>
<evidence type="ECO:0000313" key="4">
    <source>
        <dbReference type="Proteomes" id="UP001386955"/>
    </source>
</evidence>
<feature type="chain" id="PRO_5042835386" evidence="2">
    <location>
        <begin position="19"/>
        <end position="297"/>
    </location>
</feature>
<evidence type="ECO:0000256" key="1">
    <source>
        <dbReference type="SAM" id="MobiDB-lite"/>
    </source>
</evidence>
<evidence type="ECO:0000256" key="2">
    <source>
        <dbReference type="SAM" id="SignalP"/>
    </source>
</evidence>
<protein>
    <submittedName>
        <fullName evidence="3">Uncharacterized protein</fullName>
    </submittedName>
</protein>
<name>A0AAN9SMM2_PSOTE</name>
<feature type="region of interest" description="Disordered" evidence="1">
    <location>
        <begin position="204"/>
        <end position="297"/>
    </location>
</feature>
<comment type="caution">
    <text evidence="3">The sequence shown here is derived from an EMBL/GenBank/DDBJ whole genome shotgun (WGS) entry which is preliminary data.</text>
</comment>
<dbReference type="Proteomes" id="UP001386955">
    <property type="component" value="Unassembled WGS sequence"/>
</dbReference>
<dbReference type="PANTHER" id="PTHR36407:SF1">
    <property type="entry name" value="MEDIATOR-ASSOCIATED PROTEIN 2"/>
    <property type="match status" value="1"/>
</dbReference>
<evidence type="ECO:0000313" key="3">
    <source>
        <dbReference type="EMBL" id="KAK7400925.1"/>
    </source>
</evidence>
<accession>A0AAN9SMM2</accession>
<proteinExistence type="predicted"/>
<dbReference type="PANTHER" id="PTHR36407">
    <property type="entry name" value="MEDIATOR-ASSOCIATED PROTEIN 2"/>
    <property type="match status" value="1"/>
</dbReference>
<dbReference type="InterPro" id="IPR038823">
    <property type="entry name" value="MED2_plant"/>
</dbReference>
<keyword evidence="4" id="KW-1185">Reference proteome</keyword>
<feature type="compositionally biased region" description="Polar residues" evidence="1">
    <location>
        <begin position="265"/>
        <end position="283"/>
    </location>
</feature>
<dbReference type="EMBL" id="JAYMYS010000003">
    <property type="protein sequence ID" value="KAK7400925.1"/>
    <property type="molecule type" value="Genomic_DNA"/>
</dbReference>
<keyword evidence="2" id="KW-0732">Signal</keyword>
<feature type="compositionally biased region" description="Polar residues" evidence="1">
    <location>
        <begin position="204"/>
        <end position="225"/>
    </location>
</feature>
<sequence>MSIIHLMSAAAAAAAAAAAPSPASACLAALHPLSFVLPYQAFTNLCCSASPASACVPAPPLPDPPPKAPKSQSPKSLFVIRALQLPMVDLESTEGYTSSAEYVEDSNEALINLTDSTELLFLKLPFSNDFLSDIHGQKLLLTLHNDGKLASFEGSSGKEYDFVSFGAQEPDETVFVSSTESKIGKISMRVSTVHYVDPKELEKVNSTNARHAQRNSSGVTGTSSRYFPMQSGGQAASSKGSRQKSSLSEAGEPSSMSKRRHGSKSKSNLSHGHSTGLSSMSPEQSHEGKPKRKKLKE</sequence>
<feature type="compositionally biased region" description="Low complexity" evidence="1">
    <location>
        <begin position="230"/>
        <end position="248"/>
    </location>
</feature>